<dbReference type="InterPro" id="IPR043964">
    <property type="entry name" value="P-loop_TraG"/>
</dbReference>
<dbReference type="Gene3D" id="1.10.8.730">
    <property type="match status" value="1"/>
</dbReference>
<reference evidence="2 3" key="1">
    <citation type="submission" date="2018-06" db="EMBL/GenBank/DDBJ databases">
        <title>Genomic Encyclopedia of Type Strains, Phase IV (KMG-IV): sequencing the most valuable type-strain genomes for metagenomic binning, comparative biology and taxonomic classification.</title>
        <authorList>
            <person name="Goeker M."/>
        </authorList>
    </citation>
    <scope>NUCLEOTIDE SEQUENCE [LARGE SCALE GENOMIC DNA]</scope>
    <source>
        <strain evidence="2 3">DSM 25532</strain>
    </source>
</reference>
<gene>
    <name evidence="2" type="ORF">DES53_101942</name>
</gene>
<keyword evidence="3" id="KW-1185">Reference proteome</keyword>
<dbReference type="EMBL" id="QNRR01000001">
    <property type="protein sequence ID" value="RBP48142.1"/>
    <property type="molecule type" value="Genomic_DNA"/>
</dbReference>
<feature type="domain" description="TraG P-loop" evidence="1">
    <location>
        <begin position="644"/>
        <end position="800"/>
    </location>
</feature>
<dbReference type="OrthoDB" id="174527at2"/>
<organism evidence="2 3">
    <name type="scientific">Roseimicrobium gellanilyticum</name>
    <dbReference type="NCBI Taxonomy" id="748857"/>
    <lineage>
        <taxon>Bacteria</taxon>
        <taxon>Pseudomonadati</taxon>
        <taxon>Verrucomicrobiota</taxon>
        <taxon>Verrucomicrobiia</taxon>
        <taxon>Verrucomicrobiales</taxon>
        <taxon>Verrucomicrobiaceae</taxon>
        <taxon>Roseimicrobium</taxon>
    </lineage>
</organism>
<dbReference type="Pfam" id="PF19044">
    <property type="entry name" value="P-loop_TraG"/>
    <property type="match status" value="1"/>
</dbReference>
<name>A0A366HV42_9BACT</name>
<evidence type="ECO:0000313" key="2">
    <source>
        <dbReference type="EMBL" id="RBP48142.1"/>
    </source>
</evidence>
<dbReference type="Proteomes" id="UP000253426">
    <property type="component" value="Unassembled WGS sequence"/>
</dbReference>
<dbReference type="InterPro" id="IPR027417">
    <property type="entry name" value="P-loop_NTPase"/>
</dbReference>
<dbReference type="InterPro" id="IPR053155">
    <property type="entry name" value="F-pilin_assembly_TraC"/>
</dbReference>
<protein>
    <recommendedName>
        <fullName evidence="1">TraG P-loop domain-containing protein</fullName>
    </recommendedName>
</protein>
<proteinExistence type="predicted"/>
<dbReference type="AlphaFoldDB" id="A0A366HV42"/>
<evidence type="ECO:0000313" key="3">
    <source>
        <dbReference type="Proteomes" id="UP000253426"/>
    </source>
</evidence>
<sequence>MAKIVDAYLDRNLVIYRGLQKGGAIGRGYSVELPDTENTDPEWLMSLEDNLRVLLRLVHPDLRLQVTWSVDSDYRHEIERYKEETERLGGDNWSIKAREERYNRYDKKIKTRQLRREHLNFYFTSKIAGKVGGAGRAYYDEVLQAATREQSELEAALRGQLTPLGGVVTPMTNMDHFQEFYRFFNPSAFENEAVVLDDLYDPSQSVCDMCFNGDAAPLSMKSSMFKLDGFYQGVCVLKTLPKFTYIGMMRLLTQLDIMDYQISVNIEAGDVEKDRVETESRLAKYERGKITASIEATIAKLRTRVRRLATNEVVPYRVHLLVRVWDRTEDGCNGKLAAVKSSILKLGGAQAYEPTLPTSVKNYWQLTMPGWAWSPYNDFKLYVEDVNLADLLPISSTPTGDLEEAEAIYDGPRGALMGCVTFVGKKGAQRPEHGIMFGASGAGKSVFTIDLLTQTAPYYDFTAIVEEGLSYNLFTRLYGCEPIIVQPNGNLTFNYLDTRGLPLSPDQLGGATAVAHLMAGPPKDLDKDRIRQALLAKQVERLYQDQFESWAMRHPNERYEAARRCMVAQEWGLKHLPRGTTLADCWLDYTNACIEGDSEAAGLKEFNFDPAKVEDLMNDPGQRTELMSLAYTMMSAEDMPTHGQFVEMLNLESRQRRAHEDLALLRTLLEPWGRNGRYGAILDGVNNVDLTKKVVHFELSFIPESAKELRDVAAFMITNDVRKEIMRRPRNIRKRVILEELSAFLAMPDGERITREYYERMRKYSTWVFSIIQQFQRIKDHPVRSSVIGNSRIMFMLKQPDQRDVEAMSQGFRVPSITKRQVAAFPDPSEMKSDPFGSFVYYHESTGRPRIAIGKHYASKEMILASATSGEAFERQNQQLKQYDGNAFKMITAQARL</sequence>
<dbReference type="RefSeq" id="WP_147263215.1">
    <property type="nucleotide sequence ID" value="NZ_QNRR01000001.1"/>
</dbReference>
<comment type="caution">
    <text evidence="2">The sequence shown here is derived from an EMBL/GenBank/DDBJ whole genome shotgun (WGS) entry which is preliminary data.</text>
</comment>
<dbReference type="PANTHER" id="PTHR38467:SF1">
    <property type="entry name" value="CONJUGATIVE TRANSFER: ASSEMBLY"/>
    <property type="match status" value="1"/>
</dbReference>
<dbReference type="PANTHER" id="PTHR38467">
    <property type="match status" value="1"/>
</dbReference>
<evidence type="ECO:0000259" key="1">
    <source>
        <dbReference type="Pfam" id="PF19044"/>
    </source>
</evidence>
<dbReference type="Gene3D" id="3.40.50.300">
    <property type="entry name" value="P-loop containing nucleotide triphosphate hydrolases"/>
    <property type="match status" value="1"/>
</dbReference>
<accession>A0A366HV42</accession>
<dbReference type="SUPFAM" id="SSF52540">
    <property type="entry name" value="P-loop containing nucleoside triphosphate hydrolases"/>
    <property type="match status" value="1"/>
</dbReference>